<accession>A0A1L7ALD8</accession>
<evidence type="ECO:0000313" key="2">
    <source>
        <dbReference type="Proteomes" id="UP000185494"/>
    </source>
</evidence>
<dbReference type="EMBL" id="CP015584">
    <property type="protein sequence ID" value="APT59539.1"/>
    <property type="molecule type" value="Genomic_DNA"/>
</dbReference>
<protein>
    <submittedName>
        <fullName evidence="1">Uncharacterized protein</fullName>
    </submittedName>
</protein>
<sequence>MIRSRGRSMVLTRQAKGATPAVSVTLTGFPRTYRPEEIQGGVQANDQQVEILNDEIAAAGWPVPPGNPDRLVIDGRTSTVKGARPIYDGPALIGWSIWVSG</sequence>
<dbReference type="KEGG" id="rgi:RGI145_19530"/>
<name>A0A1L7ALD8_9PROT</name>
<gene>
    <name evidence="1" type="ORF">RGI145_19530</name>
</gene>
<dbReference type="STRING" id="257708.RGI145_19530"/>
<dbReference type="Proteomes" id="UP000185494">
    <property type="component" value="Chromosome 2"/>
</dbReference>
<organism evidence="1 2">
    <name type="scientific">Roseomonas gilardii</name>
    <dbReference type="NCBI Taxonomy" id="257708"/>
    <lineage>
        <taxon>Bacteria</taxon>
        <taxon>Pseudomonadati</taxon>
        <taxon>Pseudomonadota</taxon>
        <taxon>Alphaproteobacteria</taxon>
        <taxon>Acetobacterales</taxon>
        <taxon>Roseomonadaceae</taxon>
        <taxon>Roseomonas</taxon>
    </lineage>
</organism>
<proteinExistence type="predicted"/>
<dbReference type="AlphaFoldDB" id="A0A1L7ALD8"/>
<reference evidence="1 2" key="1">
    <citation type="submission" date="2016-05" db="EMBL/GenBank/DDBJ databases">
        <title>Complete Genome and Methylome Analysis of Psychrotrophic Bacterial Isolates from Antarctic Lake Untersee.</title>
        <authorList>
            <person name="Fomenkov A."/>
            <person name="Akimov V.N."/>
            <person name="Vasilyeva L.V."/>
            <person name="Andersen D."/>
            <person name="Vincze T."/>
            <person name="Roberts R.J."/>
        </authorList>
    </citation>
    <scope>NUCLEOTIDE SEQUENCE [LARGE SCALE GENOMIC DNA]</scope>
    <source>
        <strain evidence="1 2">U14-5</strain>
    </source>
</reference>
<evidence type="ECO:0000313" key="1">
    <source>
        <dbReference type="EMBL" id="APT59539.1"/>
    </source>
</evidence>